<gene>
    <name evidence="8" type="ORF">ACFQGD_27875</name>
</gene>
<dbReference type="CDD" id="cd01189">
    <property type="entry name" value="INT_ICEBs1_C_like"/>
    <property type="match status" value="1"/>
</dbReference>
<dbReference type="Pfam" id="PF00589">
    <property type="entry name" value="Phage_integrase"/>
    <property type="match status" value="1"/>
</dbReference>
<evidence type="ECO:0000313" key="9">
    <source>
        <dbReference type="Proteomes" id="UP001596337"/>
    </source>
</evidence>
<evidence type="ECO:0000256" key="4">
    <source>
        <dbReference type="PROSITE-ProRule" id="PRU01248"/>
    </source>
</evidence>
<accession>A0ABW2C749</accession>
<dbReference type="EMBL" id="JBHSXX010000001">
    <property type="protein sequence ID" value="MFC6870951.1"/>
    <property type="molecule type" value="Genomic_DNA"/>
</dbReference>
<keyword evidence="2 4" id="KW-0238">DNA-binding</keyword>
<dbReference type="PANTHER" id="PTHR30349">
    <property type="entry name" value="PHAGE INTEGRASE-RELATED"/>
    <property type="match status" value="1"/>
</dbReference>
<dbReference type="Proteomes" id="UP001596337">
    <property type="component" value="Unassembled WGS sequence"/>
</dbReference>
<organism evidence="8 9">
    <name type="scientific">Haloechinothrix salitolerans</name>
    <dbReference type="NCBI Taxonomy" id="926830"/>
    <lineage>
        <taxon>Bacteria</taxon>
        <taxon>Bacillati</taxon>
        <taxon>Actinomycetota</taxon>
        <taxon>Actinomycetes</taxon>
        <taxon>Pseudonocardiales</taxon>
        <taxon>Pseudonocardiaceae</taxon>
        <taxon>Haloechinothrix</taxon>
    </lineage>
</organism>
<feature type="domain" description="Tyr recombinase" evidence="6">
    <location>
        <begin position="240"/>
        <end position="437"/>
    </location>
</feature>
<dbReference type="PROSITE" id="PS51900">
    <property type="entry name" value="CB"/>
    <property type="match status" value="1"/>
</dbReference>
<dbReference type="PROSITE" id="PS51898">
    <property type="entry name" value="TYR_RECOMBINASE"/>
    <property type="match status" value="1"/>
</dbReference>
<dbReference type="PANTHER" id="PTHR30349:SF91">
    <property type="entry name" value="INTA PROTEIN"/>
    <property type="match status" value="1"/>
</dbReference>
<protein>
    <submittedName>
        <fullName evidence="8">Tyrosine-type recombinase/integrase</fullName>
    </submittedName>
</protein>
<keyword evidence="1" id="KW-0229">DNA integration</keyword>
<proteinExistence type="predicted"/>
<dbReference type="InterPro" id="IPR010998">
    <property type="entry name" value="Integrase_recombinase_N"/>
</dbReference>
<evidence type="ECO:0000259" key="6">
    <source>
        <dbReference type="PROSITE" id="PS51898"/>
    </source>
</evidence>
<evidence type="ECO:0000313" key="8">
    <source>
        <dbReference type="EMBL" id="MFC6870951.1"/>
    </source>
</evidence>
<dbReference type="InterPro" id="IPR004107">
    <property type="entry name" value="Integrase_SAM-like_N"/>
</dbReference>
<dbReference type="Gene3D" id="1.10.443.10">
    <property type="entry name" value="Intergrase catalytic core"/>
    <property type="match status" value="1"/>
</dbReference>
<dbReference type="InterPro" id="IPR044068">
    <property type="entry name" value="CB"/>
</dbReference>
<dbReference type="SUPFAM" id="SSF56349">
    <property type="entry name" value="DNA breaking-rejoining enzymes"/>
    <property type="match status" value="1"/>
</dbReference>
<comment type="caution">
    <text evidence="8">The sequence shown here is derived from an EMBL/GenBank/DDBJ whole genome shotgun (WGS) entry which is preliminary data.</text>
</comment>
<dbReference type="RefSeq" id="WP_345401503.1">
    <property type="nucleotide sequence ID" value="NZ_BAABLA010000106.1"/>
</dbReference>
<feature type="domain" description="Core-binding (CB)" evidence="7">
    <location>
        <begin position="74"/>
        <end position="217"/>
    </location>
</feature>
<dbReference type="Gene3D" id="1.10.150.130">
    <property type="match status" value="1"/>
</dbReference>
<reference evidence="9" key="1">
    <citation type="journal article" date="2019" name="Int. J. Syst. Evol. Microbiol.">
        <title>The Global Catalogue of Microorganisms (GCM) 10K type strain sequencing project: providing services to taxonomists for standard genome sequencing and annotation.</title>
        <authorList>
            <consortium name="The Broad Institute Genomics Platform"/>
            <consortium name="The Broad Institute Genome Sequencing Center for Infectious Disease"/>
            <person name="Wu L."/>
            <person name="Ma J."/>
        </authorList>
    </citation>
    <scope>NUCLEOTIDE SEQUENCE [LARGE SCALE GENOMIC DNA]</scope>
    <source>
        <strain evidence="9">KCTC 32255</strain>
    </source>
</reference>
<evidence type="ECO:0000256" key="2">
    <source>
        <dbReference type="ARBA" id="ARBA00023125"/>
    </source>
</evidence>
<dbReference type="InterPro" id="IPR002104">
    <property type="entry name" value="Integrase_catalytic"/>
</dbReference>
<keyword evidence="3" id="KW-0233">DNA recombination</keyword>
<feature type="region of interest" description="Disordered" evidence="5">
    <location>
        <begin position="455"/>
        <end position="474"/>
    </location>
</feature>
<evidence type="ECO:0000256" key="1">
    <source>
        <dbReference type="ARBA" id="ARBA00022908"/>
    </source>
</evidence>
<evidence type="ECO:0000256" key="5">
    <source>
        <dbReference type="SAM" id="MobiDB-lite"/>
    </source>
</evidence>
<name>A0ABW2C749_9PSEU</name>
<dbReference type="InterPro" id="IPR011010">
    <property type="entry name" value="DNA_brk_join_enz"/>
</dbReference>
<dbReference type="Pfam" id="PF14659">
    <property type="entry name" value="Phage_int_SAM_3"/>
    <property type="match status" value="1"/>
</dbReference>
<dbReference type="InterPro" id="IPR050090">
    <property type="entry name" value="Tyrosine_recombinase_XerCD"/>
</dbReference>
<keyword evidence="9" id="KW-1185">Reference proteome</keyword>
<sequence>MMTRAKRRQVPGISVYPRGRKWAYVISTEPDIVTGKRERCFYQGGFDTDDEAWESALARQAQFNSGRCVKPSGRTVHEFLTEWLSSVKHSLKPSTYSNYRTNVEAYIRPTFGGRKLRDVSVPLLNAFYLRLLESGRIKADNNTAMYEYWSEHQHLRNGLGPTPKEISAHCGTSIHAARSAVTRYRRGRVPTQHSPGLSPKSVKNIHRMLHRALADAMAWQYLDFNPTEHAKVPRTSRRRNRPQPWTVDEVASWLDVALQDRFAGMWVLAATTGMRRSELAGADRAGLDLTRKILVIDDTRVVVDGAVEEEDGKSDAGEREISLDSFTVAALTMHLEMLDTERESFGDDYVDSGKLMCWPDGRPLHPATITDTFNRLVDKAGVRRIRLHDVRHSYSTLALDSGVDVKILSDRVGHANPNVTYQIYTHPSTGHDRPAAELVANLIQTAMTTAARRRAEENTARAGVNGVTERSGSS</sequence>
<dbReference type="InterPro" id="IPR013762">
    <property type="entry name" value="Integrase-like_cat_sf"/>
</dbReference>
<evidence type="ECO:0000259" key="7">
    <source>
        <dbReference type="PROSITE" id="PS51900"/>
    </source>
</evidence>
<evidence type="ECO:0000256" key="3">
    <source>
        <dbReference type="ARBA" id="ARBA00023172"/>
    </source>
</evidence>